<name>A0ABD3NX96_9STRA</name>
<evidence type="ECO:0000256" key="4">
    <source>
        <dbReference type="PROSITE-ProRule" id="PRU00409"/>
    </source>
</evidence>
<dbReference type="SMART" id="SM00881">
    <property type="entry name" value="CoA_binding"/>
    <property type="match status" value="1"/>
</dbReference>
<dbReference type="Proteomes" id="UP001516023">
    <property type="component" value="Unassembled WGS sequence"/>
</dbReference>
<comment type="caution">
    <text evidence="8">The sequence shown here is derived from an EMBL/GenBank/DDBJ whole genome shotgun (WGS) entry which is preliminary data.</text>
</comment>
<evidence type="ECO:0000256" key="2">
    <source>
        <dbReference type="ARBA" id="ARBA00022741"/>
    </source>
</evidence>
<organism evidence="8 9">
    <name type="scientific">Cyclotella cryptica</name>
    <dbReference type="NCBI Taxonomy" id="29204"/>
    <lineage>
        <taxon>Eukaryota</taxon>
        <taxon>Sar</taxon>
        <taxon>Stramenopiles</taxon>
        <taxon>Ochrophyta</taxon>
        <taxon>Bacillariophyta</taxon>
        <taxon>Coscinodiscophyceae</taxon>
        <taxon>Thalassiosirophycidae</taxon>
        <taxon>Stephanodiscales</taxon>
        <taxon>Stephanodiscaceae</taxon>
        <taxon>Cyclotella</taxon>
    </lineage>
</organism>
<dbReference type="PROSITE" id="PS51186">
    <property type="entry name" value="GNAT"/>
    <property type="match status" value="1"/>
</dbReference>
<dbReference type="SUPFAM" id="SSF51735">
    <property type="entry name" value="NAD(P)-binding Rossmann-fold domains"/>
    <property type="match status" value="1"/>
</dbReference>
<evidence type="ECO:0000256" key="1">
    <source>
        <dbReference type="ARBA" id="ARBA00022598"/>
    </source>
</evidence>
<dbReference type="PROSITE" id="PS50975">
    <property type="entry name" value="ATP_GRASP"/>
    <property type="match status" value="1"/>
</dbReference>
<reference evidence="8 9" key="1">
    <citation type="journal article" date="2020" name="G3 (Bethesda)">
        <title>Improved Reference Genome for Cyclotella cryptica CCMP332, a Model for Cell Wall Morphogenesis, Salinity Adaptation, and Lipid Production in Diatoms (Bacillariophyta).</title>
        <authorList>
            <person name="Roberts W.R."/>
            <person name="Downey K.M."/>
            <person name="Ruck E.C."/>
            <person name="Traller J.C."/>
            <person name="Alverson A.J."/>
        </authorList>
    </citation>
    <scope>NUCLEOTIDE SEQUENCE [LARGE SCALE GENOMIC DNA]</scope>
    <source>
        <strain evidence="8 9">CCMP332</strain>
    </source>
</reference>
<dbReference type="GO" id="GO:0016874">
    <property type="term" value="F:ligase activity"/>
    <property type="evidence" value="ECO:0007669"/>
    <property type="project" value="UniProtKB-KW"/>
</dbReference>
<dbReference type="Gene3D" id="3.40.50.261">
    <property type="entry name" value="Succinyl-CoA synthetase domains"/>
    <property type="match status" value="2"/>
</dbReference>
<dbReference type="InterPro" id="IPR013815">
    <property type="entry name" value="ATP_grasp_subdomain_1"/>
</dbReference>
<accession>A0ABD3NX96</accession>
<dbReference type="EMBL" id="JABMIG020000357">
    <property type="protein sequence ID" value="KAL3780227.1"/>
    <property type="molecule type" value="Genomic_DNA"/>
</dbReference>
<dbReference type="InterPro" id="IPR016102">
    <property type="entry name" value="Succinyl-CoA_synth-like"/>
</dbReference>
<dbReference type="InterPro" id="IPR016181">
    <property type="entry name" value="Acyl_CoA_acyltransferase"/>
</dbReference>
<protein>
    <submittedName>
        <fullName evidence="8">Uncharacterized protein</fullName>
    </submittedName>
</protein>
<dbReference type="Pfam" id="PF19045">
    <property type="entry name" value="Ligase_CoA_2"/>
    <property type="match status" value="1"/>
</dbReference>
<dbReference type="InterPro" id="IPR043938">
    <property type="entry name" value="Ligase_CoA_dom"/>
</dbReference>
<dbReference type="InterPro" id="IPR036291">
    <property type="entry name" value="NAD(P)-bd_dom_sf"/>
</dbReference>
<sequence>MTTSLKPTFDGLRSQGSQVQPLPTLHKRSESKGTAHDFWKHYQERPLDAIFRPKSVAVIGASEKQGSVGRTLIWNLLRSPFGGTIYPINSNPLRKNIFGIPCYTKLQEVTEQSRYKNNNVPTTIDLAIIAVPAKAVKTVMQDCVEVGVRGAIIISAGFKETGEDGARLEREIYEIAREGKIRVVGPNCLGVMVSERQRRSGMHPKLLCAYFQLTFHLLLFLTSRQTFAFKNPITGLNATFANNLAKPGNVAFVSQSGAMCTSILDWSLHANVGFSSFVSIGSMMDVNWGDIIYYLGDDHNTKAIAIYMETIGDARSFMSAASEVAMTKPIIVIKPGKTEQAAAAATSHTGSLAGRDDVLDAAFKRCGVLRVSKIREVFEMVELLGKQPRPRGRHLTIVTNAGGPGVISTDALIESGGQLAWLSDDTMKNLNEILPCHWSHSNPIDILGDATPSTYAKVVEIAAQDSYSDGILIVLTPQSMTDPSATAKGIAEVANKIGGRKPILASWMGGKDVAEGRAILDAAGIPTYDYPDSASEMFSFMWKHSANLLQLYETPRWCAEMHPESLRVDSIIASAQDKGRTILTELESKQILQAYGISCIPTVLAQSADEAAAVADKMGYPVAVKINSHTVTHKTDVGGVKLNLHSSDQVKDAFCEIQSAVESKFAKDAFLGVTVQPMADVKDAYELIVGASPDDQFGPVILFGSGGSLVEIYQDTALALPPLNSNLAHLMMKETKIYNALKGVRGRRAVDIAAVEKLIVNFSHLVMEKWSGIKEIEINPLLVSSNSLVAVDARVILHEAPQDMGVHDGVSPNSKVIRPAIRPYPTAYDQSWVSKKGKVILILTAAAAPVTFCLTVRAIMPEDEPLIVDFHKRVSEESVYTRFFSDMKYEDRTSHNRLTRVCHVDYDRDIALVALDGEKCSESQCKLVAAARLTKKHGVDVAEFSVLVTDAYQGQGIGSKLLRELIGHAKADGLHAIEAVVLPTNRSMIHVMEKEGFECIYDKDEGVVKQYLNLKCSKLRDPSIQLRRFTEPICI</sequence>
<evidence type="ECO:0000313" key="8">
    <source>
        <dbReference type="EMBL" id="KAL3780227.1"/>
    </source>
</evidence>
<dbReference type="InterPro" id="IPR051538">
    <property type="entry name" value="Acyl-CoA_Synth/Transferase"/>
</dbReference>
<dbReference type="Pfam" id="PF13549">
    <property type="entry name" value="ATP-grasp_5"/>
    <property type="match status" value="1"/>
</dbReference>
<feature type="region of interest" description="Disordered" evidence="5">
    <location>
        <begin position="1"/>
        <end position="33"/>
    </location>
</feature>
<keyword evidence="3 4" id="KW-0067">ATP-binding</keyword>
<evidence type="ECO:0000259" key="7">
    <source>
        <dbReference type="PROSITE" id="PS51186"/>
    </source>
</evidence>
<dbReference type="GO" id="GO:0005524">
    <property type="term" value="F:ATP binding"/>
    <property type="evidence" value="ECO:0007669"/>
    <property type="project" value="UniProtKB-UniRule"/>
</dbReference>
<evidence type="ECO:0000256" key="3">
    <source>
        <dbReference type="ARBA" id="ARBA00022840"/>
    </source>
</evidence>
<dbReference type="InterPro" id="IPR003781">
    <property type="entry name" value="CoA-bd"/>
</dbReference>
<keyword evidence="9" id="KW-1185">Reference proteome</keyword>
<dbReference type="SUPFAM" id="SSF55729">
    <property type="entry name" value="Acyl-CoA N-acyltransferases (Nat)"/>
    <property type="match status" value="1"/>
</dbReference>
<gene>
    <name evidence="8" type="ORF">HJC23_013519</name>
</gene>
<evidence type="ECO:0000313" key="9">
    <source>
        <dbReference type="Proteomes" id="UP001516023"/>
    </source>
</evidence>
<keyword evidence="1" id="KW-0436">Ligase</keyword>
<dbReference type="FunFam" id="3.30.1490.20:FF:000020">
    <property type="entry name" value="Protein lysine acetyltransferase"/>
    <property type="match status" value="1"/>
</dbReference>
<dbReference type="Gene3D" id="3.40.50.720">
    <property type="entry name" value="NAD(P)-binding Rossmann-like Domain"/>
    <property type="match status" value="1"/>
</dbReference>
<dbReference type="SUPFAM" id="SSF52210">
    <property type="entry name" value="Succinyl-CoA synthetase domains"/>
    <property type="match status" value="2"/>
</dbReference>
<dbReference type="PANTHER" id="PTHR43334:SF1">
    <property type="entry name" value="3-HYDROXYPROPIONATE--COA LIGASE [ADP-FORMING]"/>
    <property type="match status" value="1"/>
</dbReference>
<dbReference type="Gene3D" id="3.30.1490.20">
    <property type="entry name" value="ATP-grasp fold, A domain"/>
    <property type="match status" value="1"/>
</dbReference>
<dbReference type="AlphaFoldDB" id="A0ABD3NX96"/>
<dbReference type="InterPro" id="IPR032875">
    <property type="entry name" value="Succ_CoA_lig_flav_dom"/>
</dbReference>
<feature type="domain" description="N-acetyltransferase" evidence="7">
    <location>
        <begin position="854"/>
        <end position="1017"/>
    </location>
</feature>
<evidence type="ECO:0000256" key="5">
    <source>
        <dbReference type="SAM" id="MobiDB-lite"/>
    </source>
</evidence>
<dbReference type="CDD" id="cd04301">
    <property type="entry name" value="NAT_SF"/>
    <property type="match status" value="1"/>
</dbReference>
<dbReference type="InterPro" id="IPR000182">
    <property type="entry name" value="GNAT_dom"/>
</dbReference>
<dbReference type="Gene3D" id="3.40.630.30">
    <property type="match status" value="1"/>
</dbReference>
<dbReference type="Pfam" id="PF13380">
    <property type="entry name" value="CoA_binding_2"/>
    <property type="match status" value="1"/>
</dbReference>
<dbReference type="Pfam" id="PF13607">
    <property type="entry name" value="Succ_CoA_lig"/>
    <property type="match status" value="1"/>
</dbReference>
<proteinExistence type="predicted"/>
<evidence type="ECO:0000259" key="6">
    <source>
        <dbReference type="PROSITE" id="PS50975"/>
    </source>
</evidence>
<dbReference type="Pfam" id="PF00583">
    <property type="entry name" value="Acetyltransf_1"/>
    <property type="match status" value="1"/>
</dbReference>
<dbReference type="Gene3D" id="3.30.470.20">
    <property type="entry name" value="ATP-grasp fold, B domain"/>
    <property type="match status" value="1"/>
</dbReference>
<keyword evidence="2 4" id="KW-0547">Nucleotide-binding</keyword>
<dbReference type="PANTHER" id="PTHR43334">
    <property type="entry name" value="ACETATE--COA LIGASE [ADP-FORMING]"/>
    <property type="match status" value="1"/>
</dbReference>
<dbReference type="InterPro" id="IPR011761">
    <property type="entry name" value="ATP-grasp"/>
</dbReference>
<dbReference type="SUPFAM" id="SSF56059">
    <property type="entry name" value="Glutathione synthetase ATP-binding domain-like"/>
    <property type="match status" value="1"/>
</dbReference>
<feature type="domain" description="ATP-grasp" evidence="6">
    <location>
        <begin position="589"/>
        <end position="625"/>
    </location>
</feature>